<dbReference type="Pfam" id="PF20086">
    <property type="entry name" value="DUF6478"/>
    <property type="match status" value="1"/>
</dbReference>
<dbReference type="EMBL" id="UZWE01000028">
    <property type="protein sequence ID" value="VDS08507.1"/>
    <property type="molecule type" value="Genomic_DNA"/>
</dbReference>
<dbReference type="AlphaFoldDB" id="A0A3S4CYH7"/>
<evidence type="ECO:0000313" key="1">
    <source>
        <dbReference type="EMBL" id="VDS08507.1"/>
    </source>
</evidence>
<dbReference type="Proteomes" id="UP000270743">
    <property type="component" value="Unassembled WGS sequence"/>
</dbReference>
<protein>
    <submittedName>
        <fullName evidence="1">Uncharacterized protein</fullName>
    </submittedName>
</protein>
<dbReference type="InterPro" id="IPR045514">
    <property type="entry name" value="DUF6478"/>
</dbReference>
<evidence type="ECO:0000313" key="2">
    <source>
        <dbReference type="Proteomes" id="UP000270743"/>
    </source>
</evidence>
<dbReference type="OrthoDB" id="7827015at2"/>
<gene>
    <name evidence="1" type="ORF">PARHAE_01691</name>
</gene>
<accession>A0A3S4CYH7</accession>
<sequence length="257" mass="28676">MVTRLLDIFGLNRRRPDWARLAERLDRRPRPVDPALRDEARTLHRCLSRFLHASDPWMLRKTGLADDDLPPGTDWHWRPRLLCGQISPQAAVSPGTGHPLGDDAALWHDCPHRALILRQSARPRPGQAACYALQIEVMGTSCGFLSLALDLPQDALAALGADRILQLDAVLDAERPITVYARINLVQGPNTESMLRQLGPPVEGTSARRRAEFDLAYADLASRPVERAWLDLILEAPRLNAVCINDLLLSHRARAQV</sequence>
<proteinExistence type="predicted"/>
<organism evidence="1 2">
    <name type="scientific">Paracoccus haematequi</name>
    <dbReference type="NCBI Taxonomy" id="2491866"/>
    <lineage>
        <taxon>Bacteria</taxon>
        <taxon>Pseudomonadati</taxon>
        <taxon>Pseudomonadota</taxon>
        <taxon>Alphaproteobacteria</taxon>
        <taxon>Rhodobacterales</taxon>
        <taxon>Paracoccaceae</taxon>
        <taxon>Paracoccus</taxon>
    </lineage>
</organism>
<reference evidence="1 2" key="1">
    <citation type="submission" date="2018-12" db="EMBL/GenBank/DDBJ databases">
        <authorList>
            <person name="Criscuolo A."/>
        </authorList>
    </citation>
    <scope>NUCLEOTIDE SEQUENCE [LARGE SCALE GENOMIC DNA]</scope>
    <source>
        <strain evidence="1">ACIP1116241</strain>
    </source>
</reference>
<name>A0A3S4CYH7_9RHOB</name>
<keyword evidence="2" id="KW-1185">Reference proteome</keyword>
<dbReference type="RefSeq" id="WP_126154174.1">
    <property type="nucleotide sequence ID" value="NZ_UZWE01000028.1"/>
</dbReference>